<dbReference type="SMART" id="SM00382">
    <property type="entry name" value="AAA"/>
    <property type="match status" value="1"/>
</dbReference>
<feature type="transmembrane region" description="Helical" evidence="11">
    <location>
        <begin position="198"/>
        <end position="219"/>
    </location>
</feature>
<evidence type="ECO:0000256" key="12">
    <source>
        <dbReference type="SAM" id="MobiDB-lite"/>
    </source>
</evidence>
<dbReference type="CDD" id="cd03262">
    <property type="entry name" value="ABC_HisP_GlnQ"/>
    <property type="match status" value="1"/>
</dbReference>
<dbReference type="PROSITE" id="PS50893">
    <property type="entry name" value="ABC_TRANSPORTER_2"/>
    <property type="match status" value="1"/>
</dbReference>
<dbReference type="RefSeq" id="WP_132599595.1">
    <property type="nucleotide sequence ID" value="NZ_SMKO01000113.1"/>
</dbReference>
<dbReference type="PROSITE" id="PS00211">
    <property type="entry name" value="ABC_TRANSPORTER_1"/>
    <property type="match status" value="1"/>
</dbReference>
<feature type="domain" description="ABC transmembrane type-1" evidence="14">
    <location>
        <begin position="23"/>
        <end position="216"/>
    </location>
</feature>
<evidence type="ECO:0000256" key="8">
    <source>
        <dbReference type="ARBA" id="ARBA00022840"/>
    </source>
</evidence>
<evidence type="ECO:0000256" key="4">
    <source>
        <dbReference type="ARBA" id="ARBA00022448"/>
    </source>
</evidence>
<evidence type="ECO:0000313" key="15">
    <source>
        <dbReference type="EMBL" id="TDC99454.1"/>
    </source>
</evidence>
<dbReference type="InterPro" id="IPR000515">
    <property type="entry name" value="MetI-like"/>
</dbReference>
<dbReference type="GO" id="GO:0016887">
    <property type="term" value="F:ATP hydrolysis activity"/>
    <property type="evidence" value="ECO:0007669"/>
    <property type="project" value="InterPro"/>
</dbReference>
<evidence type="ECO:0000313" key="16">
    <source>
        <dbReference type="Proteomes" id="UP000295258"/>
    </source>
</evidence>
<keyword evidence="5" id="KW-1003">Cell membrane</keyword>
<dbReference type="EMBL" id="SMKO01000113">
    <property type="protein sequence ID" value="TDC99454.1"/>
    <property type="molecule type" value="Genomic_DNA"/>
</dbReference>
<dbReference type="PROSITE" id="PS50928">
    <property type="entry name" value="ABC_TM1"/>
    <property type="match status" value="1"/>
</dbReference>
<keyword evidence="6 11" id="KW-0812">Transmembrane</keyword>
<dbReference type="InterPro" id="IPR017871">
    <property type="entry name" value="ABC_transporter-like_CS"/>
</dbReference>
<gene>
    <name evidence="15" type="ORF">E1292_31800</name>
</gene>
<dbReference type="InterPro" id="IPR050086">
    <property type="entry name" value="MetN_ABC_transporter-like"/>
</dbReference>
<evidence type="ECO:0000259" key="14">
    <source>
        <dbReference type="PROSITE" id="PS50928"/>
    </source>
</evidence>
<evidence type="ECO:0000256" key="2">
    <source>
        <dbReference type="ARBA" id="ARBA00004651"/>
    </source>
</evidence>
<dbReference type="PANTHER" id="PTHR43166">
    <property type="entry name" value="AMINO ACID IMPORT ATP-BINDING PROTEIN"/>
    <property type="match status" value="1"/>
</dbReference>
<keyword evidence="8 15" id="KW-0067">ATP-binding</keyword>
<dbReference type="InterPro" id="IPR035906">
    <property type="entry name" value="MetI-like_sf"/>
</dbReference>
<evidence type="ECO:0000256" key="1">
    <source>
        <dbReference type="ARBA" id="ARBA00004202"/>
    </source>
</evidence>
<protein>
    <submittedName>
        <fullName evidence="15">Amino acid ABC transporter permease/ATP-binding protein</fullName>
    </submittedName>
</protein>
<comment type="similarity">
    <text evidence="11">Belongs to the binding-protein-dependent transport system permease family.</text>
</comment>
<dbReference type="GO" id="GO:0043190">
    <property type="term" value="C:ATP-binding cassette (ABC) transporter complex"/>
    <property type="evidence" value="ECO:0007669"/>
    <property type="project" value="InterPro"/>
</dbReference>
<feature type="domain" description="ABC transporter" evidence="13">
    <location>
        <begin position="270"/>
        <end position="514"/>
    </location>
</feature>
<accession>A0A4R4VC14</accession>
<comment type="caution">
    <text evidence="15">The sequence shown here is derived from an EMBL/GenBank/DDBJ whole genome shotgun (WGS) entry which is preliminary data.</text>
</comment>
<dbReference type="InterPro" id="IPR027417">
    <property type="entry name" value="P-loop_NTPase"/>
</dbReference>
<comment type="subcellular location">
    <subcellularLocation>
        <location evidence="2 11">Cell membrane</location>
        <topology evidence="2 11">Multi-pass membrane protein</topology>
    </subcellularLocation>
    <subcellularLocation>
        <location evidence="1">Cell membrane</location>
        <topology evidence="1">Peripheral membrane protein</topology>
    </subcellularLocation>
</comment>
<dbReference type="Pfam" id="PF00005">
    <property type="entry name" value="ABC_tran"/>
    <property type="match status" value="1"/>
</dbReference>
<dbReference type="SUPFAM" id="SSF161098">
    <property type="entry name" value="MetI-like"/>
    <property type="match status" value="1"/>
</dbReference>
<dbReference type="Gene3D" id="1.10.3720.10">
    <property type="entry name" value="MetI-like"/>
    <property type="match status" value="1"/>
</dbReference>
<organism evidence="15 16">
    <name type="scientific">Nonomuraea deserti</name>
    <dbReference type="NCBI Taxonomy" id="1848322"/>
    <lineage>
        <taxon>Bacteria</taxon>
        <taxon>Bacillati</taxon>
        <taxon>Actinomycetota</taxon>
        <taxon>Actinomycetes</taxon>
        <taxon>Streptosporangiales</taxon>
        <taxon>Streptosporangiaceae</taxon>
        <taxon>Nonomuraea</taxon>
    </lineage>
</organism>
<feature type="transmembrane region" description="Helical" evidence="11">
    <location>
        <begin position="59"/>
        <end position="82"/>
    </location>
</feature>
<dbReference type="InterPro" id="IPR010065">
    <property type="entry name" value="AA_ABC_transptr_permease_3TM"/>
</dbReference>
<dbReference type="InterPro" id="IPR003593">
    <property type="entry name" value="AAA+_ATPase"/>
</dbReference>
<feature type="transmembrane region" description="Helical" evidence="11">
    <location>
        <begin position="27"/>
        <end position="47"/>
    </location>
</feature>
<dbReference type="InterPro" id="IPR003439">
    <property type="entry name" value="ABC_transporter-like_ATP-bd"/>
</dbReference>
<proteinExistence type="inferred from homology"/>
<keyword evidence="9 11" id="KW-1133">Transmembrane helix</keyword>
<dbReference type="Pfam" id="PF00528">
    <property type="entry name" value="BPD_transp_1"/>
    <property type="match status" value="1"/>
</dbReference>
<evidence type="ECO:0000256" key="10">
    <source>
        <dbReference type="ARBA" id="ARBA00023136"/>
    </source>
</evidence>
<name>A0A4R4VC14_9ACTN</name>
<dbReference type="GO" id="GO:0005524">
    <property type="term" value="F:ATP binding"/>
    <property type="evidence" value="ECO:0007669"/>
    <property type="project" value="UniProtKB-KW"/>
</dbReference>
<evidence type="ECO:0000256" key="6">
    <source>
        <dbReference type="ARBA" id="ARBA00022692"/>
    </source>
</evidence>
<dbReference type="SUPFAM" id="SSF52540">
    <property type="entry name" value="P-loop containing nucleoside triphosphate hydrolases"/>
    <property type="match status" value="1"/>
</dbReference>
<reference evidence="15 16" key="1">
    <citation type="submission" date="2019-03" db="EMBL/GenBank/DDBJ databases">
        <title>Draft genome sequences of novel Actinobacteria.</title>
        <authorList>
            <person name="Sahin N."/>
            <person name="Ay H."/>
            <person name="Saygin H."/>
        </authorList>
    </citation>
    <scope>NUCLEOTIDE SEQUENCE [LARGE SCALE GENOMIC DNA]</scope>
    <source>
        <strain evidence="15 16">KC310</strain>
    </source>
</reference>
<evidence type="ECO:0000256" key="7">
    <source>
        <dbReference type="ARBA" id="ARBA00022741"/>
    </source>
</evidence>
<keyword evidence="7" id="KW-0547">Nucleotide-binding</keyword>
<sequence>MDLHFDWAYAFGLFANGQIWDAAVTTLWLATLSWMIAGVLGLGLALLKRSGLAPARRAAGAYVWLFRGLPLLLLVIFVYNAVPPALPVTREFLSNPFNAGLVALVLSESAYMAEVFRAGLTAVSPEQRDAGRALGFGSVPLHRYVIVPQAFRIAIPGLGNEYVSNLKNTSLVSVISLVELTLTGQRIYSGNFLILETLSVIGIVYLAMVTLFTGVQHVLERRLDVRRERERRPAPGGEVPPQPAVPAQTTTPRERTPTRAGRPMSAPVVLEARDLRKALGGREVLAGVDLEIRRGDVCVIIGPSGSGKSTLLRCLNRLLIADQGTILLDDQPFGYRPSGSAIRPEPERHLAERRRRVGMVFQRFELFPHYTALENVVLAPRHFGLVPRAGAREYGLALLRRVGLEQHADKYPHQLSGGQQQRVAIARTLAVEPEVILLDEPTSALDPELVNEVLSVIASLADEGMTMVIVSHEMDFARLVADRVVFMDAGRIIEDGAPDQIFSAPAHQRTQRFLAAIGQG</sequence>
<dbReference type="CDD" id="cd06261">
    <property type="entry name" value="TM_PBP2"/>
    <property type="match status" value="1"/>
</dbReference>
<dbReference type="NCBIfam" id="TIGR01726">
    <property type="entry name" value="HEQRo_perm_3TM"/>
    <property type="match status" value="1"/>
</dbReference>
<keyword evidence="10 11" id="KW-0472">Membrane</keyword>
<comment type="similarity">
    <text evidence="3">Belongs to the ABC transporter superfamily.</text>
</comment>
<evidence type="ECO:0000256" key="11">
    <source>
        <dbReference type="RuleBase" id="RU363032"/>
    </source>
</evidence>
<evidence type="ECO:0000256" key="3">
    <source>
        <dbReference type="ARBA" id="ARBA00005417"/>
    </source>
</evidence>
<evidence type="ECO:0000256" key="5">
    <source>
        <dbReference type="ARBA" id="ARBA00022475"/>
    </source>
</evidence>
<dbReference type="Proteomes" id="UP000295258">
    <property type="component" value="Unassembled WGS sequence"/>
</dbReference>
<evidence type="ECO:0000256" key="9">
    <source>
        <dbReference type="ARBA" id="ARBA00022989"/>
    </source>
</evidence>
<keyword evidence="4 11" id="KW-0813">Transport</keyword>
<evidence type="ECO:0000259" key="13">
    <source>
        <dbReference type="PROSITE" id="PS50893"/>
    </source>
</evidence>
<dbReference type="AlphaFoldDB" id="A0A4R4VC14"/>
<feature type="region of interest" description="Disordered" evidence="12">
    <location>
        <begin position="226"/>
        <end position="264"/>
    </location>
</feature>
<dbReference type="Gene3D" id="3.40.50.300">
    <property type="entry name" value="P-loop containing nucleotide triphosphate hydrolases"/>
    <property type="match status" value="1"/>
</dbReference>
<dbReference type="GO" id="GO:0022857">
    <property type="term" value="F:transmembrane transporter activity"/>
    <property type="evidence" value="ECO:0007669"/>
    <property type="project" value="InterPro"/>
</dbReference>
<keyword evidence="16" id="KW-1185">Reference proteome</keyword>
<dbReference type="PANTHER" id="PTHR43166:SF9">
    <property type="entry name" value="GLUTAMATE_ASPARTATE IMPORT ATP-BINDING PROTEIN GLTL"/>
    <property type="match status" value="1"/>
</dbReference>